<reference evidence="2" key="1">
    <citation type="journal article" date="2018" name="Nat. Microbiol.">
        <title>Leveraging single-cell genomics to expand the fungal tree of life.</title>
        <authorList>
            <person name="Ahrendt S.R."/>
            <person name="Quandt C.A."/>
            <person name="Ciobanu D."/>
            <person name="Clum A."/>
            <person name="Salamov A."/>
            <person name="Andreopoulos B."/>
            <person name="Cheng J.F."/>
            <person name="Woyke T."/>
            <person name="Pelin A."/>
            <person name="Henrissat B."/>
            <person name="Reynolds N.K."/>
            <person name="Benny G.L."/>
            <person name="Smith M.E."/>
            <person name="James T.Y."/>
            <person name="Grigoriev I.V."/>
        </authorList>
    </citation>
    <scope>NUCLEOTIDE SEQUENCE [LARGE SCALE GENOMIC DNA]</scope>
    <source>
        <strain evidence="2">CSF55</strain>
    </source>
</reference>
<sequence>MYSEVSLGKLRLSKKSPSWVFCGSLPKLSKISENRKSPKKSEGRVRKRNLGDIQLKIQETESNISIATINFISNQIFQFISMLKLHEELQISILNMDSDQEKNFPWFLLKINSSSLEDLTVKNVRK</sequence>
<dbReference type="AlphaFoldDB" id="A0A4P9Y9J5"/>
<name>A0A4P9Y9J5_ROZAC</name>
<protein>
    <submittedName>
        <fullName evidence="1">Uncharacterized protein</fullName>
    </submittedName>
</protein>
<evidence type="ECO:0000313" key="2">
    <source>
        <dbReference type="Proteomes" id="UP000281549"/>
    </source>
</evidence>
<feature type="non-terminal residue" evidence="1">
    <location>
        <position position="126"/>
    </location>
</feature>
<evidence type="ECO:0000313" key="1">
    <source>
        <dbReference type="EMBL" id="RKP15725.1"/>
    </source>
</evidence>
<gene>
    <name evidence="1" type="ORF">ROZALSC1DRAFT_26125</name>
</gene>
<proteinExistence type="predicted"/>
<dbReference type="Proteomes" id="UP000281549">
    <property type="component" value="Unassembled WGS sequence"/>
</dbReference>
<organism evidence="1 2">
    <name type="scientific">Rozella allomycis (strain CSF55)</name>
    <dbReference type="NCBI Taxonomy" id="988480"/>
    <lineage>
        <taxon>Eukaryota</taxon>
        <taxon>Fungi</taxon>
        <taxon>Fungi incertae sedis</taxon>
        <taxon>Cryptomycota</taxon>
        <taxon>Cryptomycota incertae sedis</taxon>
        <taxon>Rozella</taxon>
    </lineage>
</organism>
<dbReference type="EMBL" id="ML007906">
    <property type="protein sequence ID" value="RKP15725.1"/>
    <property type="molecule type" value="Genomic_DNA"/>
</dbReference>
<accession>A0A4P9Y9J5</accession>